<accession>A0ABU4W9W4</accession>
<name>A0ABU4W9W4_9FUSO</name>
<evidence type="ECO:0008006" key="4">
    <source>
        <dbReference type="Google" id="ProtNLM"/>
    </source>
</evidence>
<keyword evidence="3" id="KW-1185">Reference proteome</keyword>
<comment type="caution">
    <text evidence="2">The sequence shown here is derived from an EMBL/GenBank/DDBJ whole genome shotgun (WGS) entry which is preliminary data.</text>
</comment>
<feature type="chain" id="PRO_5046786526" description="PhaC PHA synthase" evidence="1">
    <location>
        <begin position="19"/>
        <end position="192"/>
    </location>
</feature>
<evidence type="ECO:0000313" key="3">
    <source>
        <dbReference type="Proteomes" id="UP001279681"/>
    </source>
</evidence>
<feature type="signal peptide" evidence="1">
    <location>
        <begin position="1"/>
        <end position="18"/>
    </location>
</feature>
<dbReference type="NCBIfam" id="NF047436">
    <property type="entry name" value="LA_2272_repeat"/>
    <property type="match status" value="4"/>
</dbReference>
<dbReference type="InterPro" id="IPR058093">
    <property type="entry name" value="LA_2272-like"/>
</dbReference>
<organism evidence="2 3">
    <name type="scientific">Candidatus Cetobacterium colombiensis</name>
    <dbReference type="NCBI Taxonomy" id="3073100"/>
    <lineage>
        <taxon>Bacteria</taxon>
        <taxon>Fusobacteriati</taxon>
        <taxon>Fusobacteriota</taxon>
        <taxon>Fusobacteriia</taxon>
        <taxon>Fusobacteriales</taxon>
        <taxon>Fusobacteriaceae</taxon>
        <taxon>Cetobacterium</taxon>
    </lineage>
</organism>
<dbReference type="EMBL" id="JAVIKH010000008">
    <property type="protein sequence ID" value="MDX8336330.1"/>
    <property type="molecule type" value="Genomic_DNA"/>
</dbReference>
<dbReference type="RefSeq" id="WP_320313734.1">
    <property type="nucleotide sequence ID" value="NZ_JAVIKH010000008.1"/>
</dbReference>
<proteinExistence type="predicted"/>
<keyword evidence="1" id="KW-0732">Signal</keyword>
<evidence type="ECO:0000313" key="2">
    <source>
        <dbReference type="EMBL" id="MDX8336330.1"/>
    </source>
</evidence>
<dbReference type="Proteomes" id="UP001279681">
    <property type="component" value="Unassembled WGS sequence"/>
</dbReference>
<sequence>MKKKLLLGLLGLSLASFGAESLELGLLSPTQLKGPQTSVKGVRLGLIYTENQNVEGLDINIIANKKQNFKGLSLGSLYDRTEGNFEGAKLGWFLLPITFNSVGGNMTGVQLGFVNMVEHNTKGVQVGAANFTGTGTGVQFGFFNKAKQIKGLQLGFVNMAENLQGLQIGLVNMADNSELFEVLPILNFNFRF</sequence>
<protein>
    <recommendedName>
        <fullName evidence="4">PhaC PHA synthase</fullName>
    </recommendedName>
</protein>
<evidence type="ECO:0000256" key="1">
    <source>
        <dbReference type="SAM" id="SignalP"/>
    </source>
</evidence>
<reference evidence="3" key="1">
    <citation type="submission" date="2023-07" db="EMBL/GenBank/DDBJ databases">
        <authorList>
            <person name="Colorado M.A."/>
            <person name="Villamil L.M."/>
            <person name="Melo J.F."/>
            <person name="Rodriguez J.A."/>
            <person name="Ruiz R.Y."/>
        </authorList>
    </citation>
    <scope>NUCLEOTIDE SEQUENCE [LARGE SCALE GENOMIC DNA]</scope>
    <source>
        <strain evidence="3">C33</strain>
    </source>
</reference>
<gene>
    <name evidence="2" type="ORF">RFV38_07455</name>
</gene>